<evidence type="ECO:0000313" key="2">
    <source>
        <dbReference type="EMBL" id="QKX62096.1"/>
    </source>
</evidence>
<dbReference type="OrthoDB" id="2896006at2759"/>
<keyword evidence="1" id="KW-0472">Membrane</keyword>
<feature type="transmembrane region" description="Helical" evidence="1">
    <location>
        <begin position="289"/>
        <end position="314"/>
    </location>
</feature>
<feature type="transmembrane region" description="Helical" evidence="1">
    <location>
        <begin position="100"/>
        <end position="123"/>
    </location>
</feature>
<feature type="transmembrane region" description="Helical" evidence="1">
    <location>
        <begin position="129"/>
        <end position="148"/>
    </location>
</feature>
<reference evidence="3" key="1">
    <citation type="submission" date="2020-06" db="EMBL/GenBank/DDBJ databases">
        <title>A chromosome-scale genome assembly of Talaromyces rugulosus W13939.</title>
        <authorList>
            <person name="Wang B."/>
            <person name="Guo L."/>
            <person name="Ye K."/>
            <person name="Wang L."/>
        </authorList>
    </citation>
    <scope>NUCLEOTIDE SEQUENCE [LARGE SCALE GENOMIC DNA]</scope>
    <source>
        <strain evidence="3">W13939</strain>
    </source>
</reference>
<organism evidence="2 3">
    <name type="scientific">Talaromyces rugulosus</name>
    <name type="common">Penicillium rugulosum</name>
    <dbReference type="NCBI Taxonomy" id="121627"/>
    <lineage>
        <taxon>Eukaryota</taxon>
        <taxon>Fungi</taxon>
        <taxon>Dikarya</taxon>
        <taxon>Ascomycota</taxon>
        <taxon>Pezizomycotina</taxon>
        <taxon>Eurotiomycetes</taxon>
        <taxon>Eurotiomycetidae</taxon>
        <taxon>Eurotiales</taxon>
        <taxon>Trichocomaceae</taxon>
        <taxon>Talaromyces</taxon>
        <taxon>Talaromyces sect. Islandici</taxon>
    </lineage>
</organism>
<keyword evidence="3" id="KW-1185">Reference proteome</keyword>
<evidence type="ECO:0000256" key="1">
    <source>
        <dbReference type="SAM" id="Phobius"/>
    </source>
</evidence>
<dbReference type="Proteomes" id="UP000509510">
    <property type="component" value="Chromosome V"/>
</dbReference>
<accession>A0A7H8R7B9</accession>
<dbReference type="EMBL" id="CP055902">
    <property type="protein sequence ID" value="QKX62096.1"/>
    <property type="molecule type" value="Genomic_DNA"/>
</dbReference>
<dbReference type="AlphaFoldDB" id="A0A7H8R7B9"/>
<dbReference type="GeneID" id="55996736"/>
<keyword evidence="1" id="KW-1133">Transmembrane helix</keyword>
<name>A0A7H8R7B9_TALRU</name>
<sequence length="318" mass="34641">MAALEHYLASRGTATSSALGPGAVITIILYLIAAVLVQYVYGQVFTMLAAVEDPSPNIYMHASINAVENSIDKRPITSSPSSIIKHLKAHGGRLSCFRGFWLYLLISVTGGIIVSLFCLLGSVGYHLGSFMATPIVSALQVGWIHLVISKPSTKTLWSRIPPFRWIWWSRIASAAFLRSIAVQLVAWVIAPIASTMSTGLIPNRDNIYQYVFGKVGLLSLGLILYVLIQMPAEATFIRVAASMLPDDDETIVPFDRSFGGKVTPKIVGGSGRIGILDAWRSFNRESQVLVVKAVGWNFGLQIALLFAFAIVFILQTLI</sequence>
<proteinExistence type="predicted"/>
<feature type="transmembrane region" description="Helical" evidence="1">
    <location>
        <begin position="168"/>
        <end position="190"/>
    </location>
</feature>
<gene>
    <name evidence="2" type="ORF">TRUGW13939_09252</name>
</gene>
<feature type="transmembrane region" description="Helical" evidence="1">
    <location>
        <begin position="210"/>
        <end position="228"/>
    </location>
</feature>
<dbReference type="RefSeq" id="XP_035348270.1">
    <property type="nucleotide sequence ID" value="XM_035492377.1"/>
</dbReference>
<protein>
    <submittedName>
        <fullName evidence="2">Uncharacterized protein</fullName>
    </submittedName>
</protein>
<feature type="transmembrane region" description="Helical" evidence="1">
    <location>
        <begin position="20"/>
        <end position="41"/>
    </location>
</feature>
<evidence type="ECO:0000313" key="3">
    <source>
        <dbReference type="Proteomes" id="UP000509510"/>
    </source>
</evidence>
<keyword evidence="1" id="KW-0812">Transmembrane</keyword>
<dbReference type="KEGG" id="trg:TRUGW13939_09252"/>